<reference evidence="1 2" key="1">
    <citation type="submission" date="2018-03" db="EMBL/GenBank/DDBJ databases">
        <title>Genome sequencing of Weissella confusa isolates.</title>
        <authorList>
            <person name="Kajala I."/>
            <person name="Baruah R."/>
            <person name="Bergsveinson J."/>
            <person name="Juvonen R."/>
            <person name="Ziola B."/>
        </authorList>
    </citation>
    <scope>NUCLEOTIDE SEQUENCE [LARGE SCALE GENOMIC DNA]</scope>
    <source>
        <strain evidence="1 2">VTT E-062653</strain>
    </source>
</reference>
<proteinExistence type="predicted"/>
<evidence type="ECO:0000313" key="2">
    <source>
        <dbReference type="Proteomes" id="UP000297646"/>
    </source>
</evidence>
<gene>
    <name evidence="1" type="ORF">C6P11_06340</name>
</gene>
<accession>A0A4Z0RZW3</accession>
<dbReference type="EMBL" id="PVSN01000041">
    <property type="protein sequence ID" value="TGE72427.1"/>
    <property type="molecule type" value="Genomic_DNA"/>
</dbReference>
<dbReference type="AlphaFoldDB" id="A0A4Z0RZW3"/>
<evidence type="ECO:0000313" key="1">
    <source>
        <dbReference type="EMBL" id="TGE72427.1"/>
    </source>
</evidence>
<dbReference type="RefSeq" id="WP_135519610.1">
    <property type="nucleotide sequence ID" value="NZ_PVSN01000041.1"/>
</dbReference>
<protein>
    <submittedName>
        <fullName evidence="1">Uncharacterized protein</fullName>
    </submittedName>
</protein>
<name>A0A4Z0RZW3_WEICO</name>
<comment type="caution">
    <text evidence="1">The sequence shown here is derived from an EMBL/GenBank/DDBJ whole genome shotgun (WGS) entry which is preliminary data.</text>
</comment>
<sequence length="210" mass="23863">MQLVVLDDASVKTRAKWQEFKHGAVDSRAVLLSDVPSDAEQIPDAYVAFKVAQPKLLPTTMGDLNISSDAVLAFGENGLDVWHLDRKLATFDGDWWKQTYNSYSLFGQDGKTKEFATLGSQGTVLKKFSFDELNRVLMVERQLVDGGWARTQYIYGDDSDQPSRFFYTIDSILFSSQKDWYEAILTRTLLYYNLDSDRNSIVSLSDKIAR</sequence>
<organism evidence="1 2">
    <name type="scientific">Weissella confusa</name>
    <name type="common">Lactobacillus confusus</name>
    <dbReference type="NCBI Taxonomy" id="1583"/>
    <lineage>
        <taxon>Bacteria</taxon>
        <taxon>Bacillati</taxon>
        <taxon>Bacillota</taxon>
        <taxon>Bacilli</taxon>
        <taxon>Lactobacillales</taxon>
        <taxon>Lactobacillaceae</taxon>
        <taxon>Weissella</taxon>
    </lineage>
</organism>
<dbReference type="Proteomes" id="UP000297646">
    <property type="component" value="Unassembled WGS sequence"/>
</dbReference>